<gene>
    <name evidence="2" type="ORF">WJX75_003596</name>
</gene>
<name>A0ABR2YE02_9CHLO</name>
<feature type="signal peptide" evidence="1">
    <location>
        <begin position="1"/>
        <end position="26"/>
    </location>
</feature>
<keyword evidence="3" id="KW-1185">Reference proteome</keyword>
<comment type="caution">
    <text evidence="2">The sequence shown here is derived from an EMBL/GenBank/DDBJ whole genome shotgun (WGS) entry which is preliminary data.</text>
</comment>
<dbReference type="Proteomes" id="UP001491310">
    <property type="component" value="Unassembled WGS sequence"/>
</dbReference>
<keyword evidence="1" id="KW-0732">Signal</keyword>
<accession>A0ABR2YE02</accession>
<protein>
    <submittedName>
        <fullName evidence="2">Uncharacterized protein</fullName>
    </submittedName>
</protein>
<sequence length="104" mass="11107">MAMLSSKAALLVLLCSLANTGGFVAGRNIRFELEMLSSVTTAIKEVLDSPWADTNSTIDSAARLADLPEDQMQELKDQISAGRLALAALEEKIFATTKGSSYLV</sequence>
<proteinExistence type="predicted"/>
<evidence type="ECO:0000313" key="3">
    <source>
        <dbReference type="Proteomes" id="UP001491310"/>
    </source>
</evidence>
<dbReference type="EMBL" id="JALJOT010000014">
    <property type="protein sequence ID" value="KAK9903350.1"/>
    <property type="molecule type" value="Genomic_DNA"/>
</dbReference>
<feature type="chain" id="PRO_5047484923" evidence="1">
    <location>
        <begin position="27"/>
        <end position="104"/>
    </location>
</feature>
<reference evidence="2 3" key="1">
    <citation type="journal article" date="2024" name="Nat. Commun.">
        <title>Phylogenomics reveals the evolutionary origins of lichenization in chlorophyte algae.</title>
        <authorList>
            <person name="Puginier C."/>
            <person name="Libourel C."/>
            <person name="Otte J."/>
            <person name="Skaloud P."/>
            <person name="Haon M."/>
            <person name="Grisel S."/>
            <person name="Petersen M."/>
            <person name="Berrin J.G."/>
            <person name="Delaux P.M."/>
            <person name="Dal Grande F."/>
            <person name="Keller J."/>
        </authorList>
    </citation>
    <scope>NUCLEOTIDE SEQUENCE [LARGE SCALE GENOMIC DNA]</scope>
    <source>
        <strain evidence="2 3">SAG 216-7</strain>
    </source>
</reference>
<organism evidence="2 3">
    <name type="scientific">Coccomyxa subellipsoidea</name>
    <dbReference type="NCBI Taxonomy" id="248742"/>
    <lineage>
        <taxon>Eukaryota</taxon>
        <taxon>Viridiplantae</taxon>
        <taxon>Chlorophyta</taxon>
        <taxon>core chlorophytes</taxon>
        <taxon>Trebouxiophyceae</taxon>
        <taxon>Trebouxiophyceae incertae sedis</taxon>
        <taxon>Coccomyxaceae</taxon>
        <taxon>Coccomyxa</taxon>
    </lineage>
</organism>
<evidence type="ECO:0000313" key="2">
    <source>
        <dbReference type="EMBL" id="KAK9903350.1"/>
    </source>
</evidence>
<evidence type="ECO:0000256" key="1">
    <source>
        <dbReference type="SAM" id="SignalP"/>
    </source>
</evidence>